<name>A0ABR5ACM4_9BACL</name>
<dbReference type="EMBL" id="JXAK01000051">
    <property type="protein sequence ID" value="KIL38788.1"/>
    <property type="molecule type" value="Genomic_DNA"/>
</dbReference>
<comment type="caution">
    <text evidence="1">The sequence shown here is derived from an EMBL/GenBank/DDBJ whole genome shotgun (WGS) entry which is preliminary data.</text>
</comment>
<evidence type="ECO:0008006" key="3">
    <source>
        <dbReference type="Google" id="ProtNLM"/>
    </source>
</evidence>
<reference evidence="1 2" key="1">
    <citation type="submission" date="2014-12" db="EMBL/GenBank/DDBJ databases">
        <title>Draft genome sequence of Paenibacillus kamchatkensis strain B-2647.</title>
        <authorList>
            <person name="Karlyshev A.V."/>
            <person name="Kudryashova E.B."/>
        </authorList>
    </citation>
    <scope>NUCLEOTIDE SEQUENCE [LARGE SCALE GENOMIC DNA]</scope>
    <source>
        <strain evidence="1 2">VKM B-2647</strain>
    </source>
</reference>
<gene>
    <name evidence="1" type="ORF">SD70_24185</name>
</gene>
<evidence type="ECO:0000313" key="1">
    <source>
        <dbReference type="EMBL" id="KIL38788.1"/>
    </source>
</evidence>
<sequence>MKLIDWSVGDGFNLVTYGEEGKDFTAEPAKNKINMLVGSYSDLYKKGFSNPIRFLQVVDRRWMADDSVQGMMVTNDEKNIIKNQFWKTVPAMTDYPDLTKLWSEYFAKIVTGAYPVDKFDEFVQKFNQQGGQEITKQVNAEWKKTK</sequence>
<organism evidence="1 2">
    <name type="scientific">Gordoniibacillus kamchatkensis</name>
    <dbReference type="NCBI Taxonomy" id="1590651"/>
    <lineage>
        <taxon>Bacteria</taxon>
        <taxon>Bacillati</taxon>
        <taxon>Bacillota</taxon>
        <taxon>Bacilli</taxon>
        <taxon>Bacillales</taxon>
        <taxon>Paenibacillaceae</taxon>
        <taxon>Gordoniibacillus</taxon>
    </lineage>
</organism>
<accession>A0ABR5ACM4</accession>
<dbReference type="SUPFAM" id="SSF53850">
    <property type="entry name" value="Periplasmic binding protein-like II"/>
    <property type="match status" value="1"/>
</dbReference>
<dbReference type="Proteomes" id="UP000031967">
    <property type="component" value="Unassembled WGS sequence"/>
</dbReference>
<proteinExistence type="predicted"/>
<protein>
    <recommendedName>
        <fullName evidence="3">ABC transporter substrate-binding protein</fullName>
    </recommendedName>
</protein>
<dbReference type="Gene3D" id="3.40.190.10">
    <property type="entry name" value="Periplasmic binding protein-like II"/>
    <property type="match status" value="2"/>
</dbReference>
<keyword evidence="2" id="KW-1185">Reference proteome</keyword>
<dbReference type="RefSeq" id="WP_041050455.1">
    <property type="nucleotide sequence ID" value="NZ_JXAK01000051.1"/>
</dbReference>
<evidence type="ECO:0000313" key="2">
    <source>
        <dbReference type="Proteomes" id="UP000031967"/>
    </source>
</evidence>